<dbReference type="Proteomes" id="UP001142057">
    <property type="component" value="Unassembled WGS sequence"/>
</dbReference>
<comment type="caution">
    <text evidence="2">The sequence shown here is derived from an EMBL/GenBank/DDBJ whole genome shotgun (WGS) entry which is preliminary data.</text>
</comment>
<name>A0ABT2IGH8_9FLAO</name>
<organism evidence="2 3">
    <name type="scientific">Chryseobacterium pyrolae</name>
    <dbReference type="NCBI Taxonomy" id="2987481"/>
    <lineage>
        <taxon>Bacteria</taxon>
        <taxon>Pseudomonadati</taxon>
        <taxon>Bacteroidota</taxon>
        <taxon>Flavobacteriia</taxon>
        <taxon>Flavobacteriales</taxon>
        <taxon>Weeksellaceae</taxon>
        <taxon>Chryseobacterium group</taxon>
        <taxon>Chryseobacterium</taxon>
    </lineage>
</organism>
<gene>
    <name evidence="2" type="ORF">NZD88_07380</name>
</gene>
<feature type="transmembrane region" description="Helical" evidence="1">
    <location>
        <begin position="7"/>
        <end position="28"/>
    </location>
</feature>
<evidence type="ECO:0000313" key="2">
    <source>
        <dbReference type="EMBL" id="MCT2407362.1"/>
    </source>
</evidence>
<evidence type="ECO:0000256" key="1">
    <source>
        <dbReference type="SAM" id="Phobius"/>
    </source>
</evidence>
<keyword evidence="3" id="KW-1185">Reference proteome</keyword>
<feature type="transmembrane region" description="Helical" evidence="1">
    <location>
        <begin position="48"/>
        <end position="67"/>
    </location>
</feature>
<keyword evidence="1" id="KW-1133">Transmembrane helix</keyword>
<sequence length="178" mass="20291">MKIFIQITVLIGCAASIGVVVFAIVVLLKKVIYQPPSDQTEDQDKTSNYFFALALCLFLSFTSFLGGKELIRRDFHKAIKEKKIVSVEANGFFFSQEDSADLFTKFDSDPGRYHCDTFLGSINFENNEYIPIEIIRHCYERNQYIIISKQYPLDATIGIINTSKFDFIQNDSISVSQP</sequence>
<protein>
    <submittedName>
        <fullName evidence="2">Uncharacterized protein</fullName>
    </submittedName>
</protein>
<accession>A0ABT2IGH8</accession>
<reference evidence="2" key="1">
    <citation type="submission" date="2022-08" db="EMBL/GenBank/DDBJ databases">
        <title>Chryseobacterium antibioticum,isolated from the rhizosphere soil of Pyrola in Tibet.</title>
        <authorList>
            <person name="Kan Y."/>
        </authorList>
    </citation>
    <scope>NUCLEOTIDE SEQUENCE</scope>
    <source>
        <strain evidence="2">Pc2-12</strain>
    </source>
</reference>
<proteinExistence type="predicted"/>
<keyword evidence="1" id="KW-0472">Membrane</keyword>
<dbReference type="EMBL" id="JANZQH010000003">
    <property type="protein sequence ID" value="MCT2407362.1"/>
    <property type="molecule type" value="Genomic_DNA"/>
</dbReference>
<dbReference type="RefSeq" id="WP_259828478.1">
    <property type="nucleotide sequence ID" value="NZ_JANZQH010000003.1"/>
</dbReference>
<keyword evidence="1" id="KW-0812">Transmembrane</keyword>
<evidence type="ECO:0000313" key="3">
    <source>
        <dbReference type="Proteomes" id="UP001142057"/>
    </source>
</evidence>